<dbReference type="EMBL" id="JAMZIH010003350">
    <property type="protein sequence ID" value="KAJ1676879.1"/>
    <property type="molecule type" value="Genomic_DNA"/>
</dbReference>
<protein>
    <submittedName>
        <fullName evidence="1">Uncharacterized protein</fullName>
    </submittedName>
</protein>
<feature type="non-terminal residue" evidence="1">
    <location>
        <position position="310"/>
    </location>
</feature>
<keyword evidence="2" id="KW-1185">Reference proteome</keyword>
<proteinExistence type="predicted"/>
<sequence>DYEKKHSLLSLSPPSAVKKKNIEKAYECLFNRGDEDRNSSPINTTTLSLGEDIITKLQQYAMETSVLGMPSTTSPTSQISGITSGKYSESSTRAICGDAIDEEAEMEVDDRPEMSPPQACQYNEDDSDDKKSSDATWSNSESGSEHRCPEQTDETSTQHDAAPATVNPVDPRSTWDTSSEEDLELDSNPSVSGRVKTKSELFFGDGASSDEDYQESESSSVHRGRIMCLPVGEEGSADPRNEGDSWEKEGDTCSVDDYMRKWESNLLIFDQDSRATSLSCSELANSDKDCNNNDPDIGSGSEIGGEDKVT</sequence>
<reference evidence="1" key="1">
    <citation type="submission" date="2022-06" db="EMBL/GenBank/DDBJ databases">
        <title>Phylogenomic reconstructions and comparative analyses of Kickxellomycotina fungi.</title>
        <authorList>
            <person name="Reynolds N.K."/>
            <person name="Stajich J.E."/>
            <person name="Barry K."/>
            <person name="Grigoriev I.V."/>
            <person name="Crous P."/>
            <person name="Smith M.E."/>
        </authorList>
    </citation>
    <scope>NUCLEOTIDE SEQUENCE</scope>
    <source>
        <strain evidence="1">RSA 2271</strain>
    </source>
</reference>
<name>A0ACC1HR92_9FUNG</name>
<evidence type="ECO:0000313" key="1">
    <source>
        <dbReference type="EMBL" id="KAJ1676879.1"/>
    </source>
</evidence>
<comment type="caution">
    <text evidence="1">The sequence shown here is derived from an EMBL/GenBank/DDBJ whole genome shotgun (WGS) entry which is preliminary data.</text>
</comment>
<evidence type="ECO:0000313" key="2">
    <source>
        <dbReference type="Proteomes" id="UP001145114"/>
    </source>
</evidence>
<feature type="non-terminal residue" evidence="1">
    <location>
        <position position="1"/>
    </location>
</feature>
<dbReference type="Proteomes" id="UP001145114">
    <property type="component" value="Unassembled WGS sequence"/>
</dbReference>
<organism evidence="1 2">
    <name type="scientific">Spiromyces aspiralis</name>
    <dbReference type="NCBI Taxonomy" id="68401"/>
    <lineage>
        <taxon>Eukaryota</taxon>
        <taxon>Fungi</taxon>
        <taxon>Fungi incertae sedis</taxon>
        <taxon>Zoopagomycota</taxon>
        <taxon>Kickxellomycotina</taxon>
        <taxon>Kickxellomycetes</taxon>
        <taxon>Kickxellales</taxon>
        <taxon>Kickxellaceae</taxon>
        <taxon>Spiromyces</taxon>
    </lineage>
</organism>
<gene>
    <name evidence="1" type="ORF">EV182_007330</name>
</gene>
<accession>A0ACC1HR92</accession>